<feature type="domain" description="COQ9 C-terminal" evidence="7">
    <location>
        <begin position="129"/>
        <end position="199"/>
    </location>
</feature>
<evidence type="ECO:0000313" key="8">
    <source>
        <dbReference type="EMBL" id="QHL90603.1"/>
    </source>
</evidence>
<gene>
    <name evidence="8" type="ORF">GVO57_06880</name>
</gene>
<dbReference type="RefSeq" id="WP_160592531.1">
    <property type="nucleotide sequence ID" value="NZ_CP047895.1"/>
</dbReference>
<keyword evidence="9" id="KW-1185">Reference proteome</keyword>
<evidence type="ECO:0000256" key="2">
    <source>
        <dbReference type="ARBA" id="ARBA00010766"/>
    </source>
</evidence>
<dbReference type="NCBIfam" id="TIGR02396">
    <property type="entry name" value="diverge_rpsU"/>
    <property type="match status" value="1"/>
</dbReference>
<comment type="function">
    <text evidence="6">Membrane-associated protein that warps the membrane surface to access and bind aromatic isoprenes with high specificity, including ubiquinone (CoQ) isoprene intermediates and presents them directly to COQ7, therefore facilitating the COQ7-mediated hydroxylase step. Participates in the biosynthesis of coenzyme Q, also named ubiquinone, an essential lipid-soluble electron transporter for aerobic cellular respiration.</text>
</comment>
<dbReference type="PANTHER" id="PTHR21427">
    <property type="entry name" value="UBIQUINONE BIOSYNTHESIS PROTEIN COQ9, MITOCHONDRIAL"/>
    <property type="match status" value="1"/>
</dbReference>
<dbReference type="Proteomes" id="UP000464468">
    <property type="component" value="Chromosome"/>
</dbReference>
<dbReference type="AlphaFoldDB" id="A0A7Z2NVJ6"/>
<dbReference type="KEGG" id="schy:GVO57_06880"/>
<protein>
    <submittedName>
        <fullName evidence="8">COQ9 family protein</fullName>
    </submittedName>
</protein>
<dbReference type="EMBL" id="CP047895">
    <property type="protein sequence ID" value="QHL90603.1"/>
    <property type="molecule type" value="Genomic_DNA"/>
</dbReference>
<proteinExistence type="inferred from homology"/>
<evidence type="ECO:0000259" key="7">
    <source>
        <dbReference type="Pfam" id="PF08511"/>
    </source>
</evidence>
<sequence>MTQTMSAAPADPVLDPTLDEVRAMIAPRLAAHAAFDGWGEAALLPAAAEAGIDPDVARLAFAGPADMIDAWFASIDARMAEAWPAATLAAMKVRQRITTLVWARIELVAPEREALRRALAVLALPVNAPRAARLCWRAADIMWRLAGDTAVDYNHYTKRLLLGGVYSATLLALLGDDDADLATTRAFLDRRIDNVMQIEKAKAQLLGQGRPRPSLARFIGRLRYPPA</sequence>
<keyword evidence="3" id="KW-0831">Ubiquinone biosynthesis</keyword>
<accession>A0A7Z2NVJ6</accession>
<organism evidence="8 9">
    <name type="scientific">Sphingomonas changnyeongensis</name>
    <dbReference type="NCBI Taxonomy" id="2698679"/>
    <lineage>
        <taxon>Bacteria</taxon>
        <taxon>Pseudomonadati</taxon>
        <taxon>Pseudomonadota</taxon>
        <taxon>Alphaproteobacteria</taxon>
        <taxon>Sphingomonadales</taxon>
        <taxon>Sphingomonadaceae</taxon>
        <taxon>Sphingomonas</taxon>
    </lineage>
</organism>
<dbReference type="Gene3D" id="1.10.357.10">
    <property type="entry name" value="Tetracycline Repressor, domain 2"/>
    <property type="match status" value="1"/>
</dbReference>
<evidence type="ECO:0000256" key="4">
    <source>
        <dbReference type="ARBA" id="ARBA00022946"/>
    </source>
</evidence>
<reference evidence="8 9" key="1">
    <citation type="submission" date="2020-01" db="EMBL/GenBank/DDBJ databases">
        <title>Sphingomonas sp. C33 whole genome sequece.</title>
        <authorList>
            <person name="Park C."/>
        </authorList>
    </citation>
    <scope>NUCLEOTIDE SEQUENCE [LARGE SCALE GENOMIC DNA]</scope>
    <source>
        <strain evidence="8 9">C33</strain>
    </source>
</reference>
<comment type="similarity">
    <text evidence="2">Belongs to the COQ9 family.</text>
</comment>
<dbReference type="GO" id="GO:0008289">
    <property type="term" value="F:lipid binding"/>
    <property type="evidence" value="ECO:0007669"/>
    <property type="project" value="UniProtKB-KW"/>
</dbReference>
<dbReference type="PANTHER" id="PTHR21427:SF19">
    <property type="entry name" value="UBIQUINONE BIOSYNTHESIS PROTEIN COQ9, MITOCHONDRIAL"/>
    <property type="match status" value="1"/>
</dbReference>
<dbReference type="GO" id="GO:0006744">
    <property type="term" value="P:ubiquinone biosynthetic process"/>
    <property type="evidence" value="ECO:0007669"/>
    <property type="project" value="UniProtKB-KW"/>
</dbReference>
<keyword evidence="5" id="KW-0446">Lipid-binding</keyword>
<dbReference type="Pfam" id="PF08511">
    <property type="entry name" value="COQ9"/>
    <property type="match status" value="1"/>
</dbReference>
<evidence type="ECO:0000256" key="6">
    <source>
        <dbReference type="ARBA" id="ARBA00058104"/>
    </source>
</evidence>
<evidence type="ECO:0000256" key="3">
    <source>
        <dbReference type="ARBA" id="ARBA00022688"/>
    </source>
</evidence>
<keyword evidence="4" id="KW-0809">Transit peptide</keyword>
<evidence type="ECO:0000256" key="1">
    <source>
        <dbReference type="ARBA" id="ARBA00004749"/>
    </source>
</evidence>
<dbReference type="InterPro" id="IPR013718">
    <property type="entry name" value="COQ9_C"/>
</dbReference>
<evidence type="ECO:0000313" key="9">
    <source>
        <dbReference type="Proteomes" id="UP000464468"/>
    </source>
</evidence>
<evidence type="ECO:0000256" key="5">
    <source>
        <dbReference type="ARBA" id="ARBA00023121"/>
    </source>
</evidence>
<name>A0A7Z2NVJ6_9SPHN</name>
<comment type="pathway">
    <text evidence="1">Cofactor biosynthesis; ubiquinone biosynthesis.</text>
</comment>
<dbReference type="InterPro" id="IPR012762">
    <property type="entry name" value="Ubiq_biosynth_COQ9"/>
</dbReference>